<name>E9PAE4_YEAST</name>
<reference evidence="2" key="1">
    <citation type="submission" date="1994-12" db="EMBL/GenBank/DDBJ databases">
        <authorList>
            <person name="Skelton J."/>
            <person name="Bowman S."/>
            <person name="Churcher C."/>
        </authorList>
    </citation>
    <scope>NUCLEOTIDE SEQUENCE</scope>
    <source>
        <strain evidence="2">AB972 and S288C</strain>
    </source>
</reference>
<proteinExistence type="predicted"/>
<keyword evidence="1" id="KW-1133">Transmembrane helix</keyword>
<sequence>QAITITLGNVARNTAAGVCGDWLVNWSFGLVIGHVPLTACTVSLGFALIAGIINGKVNDDTNGFRRPKQISKWQPFVLGLINVSDVTILSISGGGLVASSCGGAIGYATVIKTVATTNARFAITEVIKEIVIRYSSQLNAEKVCEE</sequence>
<evidence type="ECO:0000256" key="1">
    <source>
        <dbReference type="SAM" id="Phobius"/>
    </source>
</evidence>
<reference evidence="2" key="2">
    <citation type="submission" date="1994-12" db="EMBL/GenBank/DDBJ databases">
        <authorList>
            <person name="Barrell B."/>
            <person name="Rajandream M.A."/>
        </authorList>
    </citation>
    <scope>NUCLEOTIDE SEQUENCE</scope>
    <source>
        <strain evidence="2">AB972 and S288C</strain>
    </source>
</reference>
<evidence type="ECO:0000313" key="2">
    <source>
        <dbReference type="EMBL" id="CAA86964.1"/>
    </source>
</evidence>
<dbReference type="AlphaFoldDB" id="E9PAE4"/>
<accession>E9PAE4</accession>
<keyword evidence="1" id="KW-0812">Transmembrane</keyword>
<protein>
    <submittedName>
        <fullName evidence="2">Uncharacterized protein</fullName>
    </submittedName>
</protein>
<dbReference type="EMBL" id="Z46881">
    <property type="protein sequence ID" value="CAA86964.1"/>
    <property type="molecule type" value="Genomic_DNA"/>
</dbReference>
<organism evidence="2">
    <name type="scientific">Saccharomyces cerevisiae (strain ATCC 204508 / S288c)</name>
    <name type="common">Baker's yeast</name>
    <dbReference type="NCBI Taxonomy" id="559292"/>
    <lineage>
        <taxon>Eukaryota</taxon>
        <taxon>Fungi</taxon>
        <taxon>Dikarya</taxon>
        <taxon>Ascomycota</taxon>
        <taxon>Saccharomycotina</taxon>
        <taxon>Saccharomycetes</taxon>
        <taxon>Saccharomycetales</taxon>
        <taxon>Saccharomycetaceae</taxon>
        <taxon>Saccharomyces</taxon>
    </lineage>
</organism>
<feature type="transmembrane region" description="Helical" evidence="1">
    <location>
        <begin position="31"/>
        <end position="55"/>
    </location>
</feature>
<keyword evidence="1" id="KW-0472">Membrane</keyword>